<evidence type="ECO:0000256" key="4">
    <source>
        <dbReference type="SAM" id="SignalP"/>
    </source>
</evidence>
<feature type="region of interest" description="Disordered" evidence="3">
    <location>
        <begin position="84"/>
        <end position="114"/>
    </location>
</feature>
<dbReference type="PRINTS" id="PR00068">
    <property type="entry name" value="CUZNDISMTASE"/>
</dbReference>
<dbReference type="CDD" id="cd00305">
    <property type="entry name" value="Cu-Zn_Superoxide_Dismutase"/>
    <property type="match status" value="1"/>
</dbReference>
<dbReference type="GO" id="GO:0004784">
    <property type="term" value="F:superoxide dismutase activity"/>
    <property type="evidence" value="ECO:0007669"/>
    <property type="project" value="UniProtKB-EC"/>
</dbReference>
<dbReference type="PROSITE" id="PS00332">
    <property type="entry name" value="SOD_CU_ZN_2"/>
    <property type="match status" value="1"/>
</dbReference>
<keyword evidence="7" id="KW-1185">Reference proteome</keyword>
<dbReference type="InterPro" id="IPR024134">
    <property type="entry name" value="SOD_Cu/Zn_/chaperone"/>
</dbReference>
<sequence>MKFTQKHLLFALSLAGLFSLVACQSMEQGTGQKASATLDSKSGSQAKGEVIFVWQGHDVLINGKFSGLKPNSEQGFHVHEKGDCSAPDATSAGGHFNPETKMHGVPDSGMNHAGDMPNIKSDANGNATYTAKLHGFAVNTGPTGIVGRAVVVHRDPDDYRTQPAGNSGPRIACGLIK</sequence>
<keyword evidence="2" id="KW-0479">Metal-binding</keyword>
<comment type="catalytic activity">
    <reaction evidence="2">
        <text>2 superoxide + 2 H(+) = H2O2 + O2</text>
        <dbReference type="Rhea" id="RHEA:20696"/>
        <dbReference type="ChEBI" id="CHEBI:15378"/>
        <dbReference type="ChEBI" id="CHEBI:15379"/>
        <dbReference type="ChEBI" id="CHEBI:16240"/>
        <dbReference type="ChEBI" id="CHEBI:18421"/>
        <dbReference type="EC" id="1.15.1.1"/>
    </reaction>
</comment>
<dbReference type="Gene3D" id="2.60.40.200">
    <property type="entry name" value="Superoxide dismutase, copper/zinc binding domain"/>
    <property type="match status" value="1"/>
</dbReference>
<evidence type="ECO:0000313" key="7">
    <source>
        <dbReference type="Proteomes" id="UP000078463"/>
    </source>
</evidence>
<proteinExistence type="inferred from homology"/>
<protein>
    <recommendedName>
        <fullName evidence="2">Superoxide dismutase [Cu-Zn]</fullName>
        <ecNumber evidence="2">1.15.1.1</ecNumber>
    </recommendedName>
</protein>
<dbReference type="Proteomes" id="UP000078463">
    <property type="component" value="Chromosome"/>
</dbReference>
<dbReference type="InterPro" id="IPR001424">
    <property type="entry name" value="SOD_Cu_Zn_dom"/>
</dbReference>
<dbReference type="EC" id="1.15.1.1" evidence="2"/>
<dbReference type="InterPro" id="IPR036423">
    <property type="entry name" value="SOD-like_Cu/Zn_dom_sf"/>
</dbReference>
<dbReference type="KEGG" id="pwu:A8O14_08805"/>
<comment type="cofactor">
    <cofactor evidence="2">
        <name>Zn(2+)</name>
        <dbReference type="ChEBI" id="CHEBI:29105"/>
    </cofactor>
    <text evidence="2">Binds 1 zinc ion per subunit.</text>
</comment>
<name>A0A191UGR5_9BURK</name>
<dbReference type="PROSITE" id="PS00087">
    <property type="entry name" value="SOD_CU_ZN_1"/>
    <property type="match status" value="1"/>
</dbReference>
<evidence type="ECO:0000256" key="3">
    <source>
        <dbReference type="SAM" id="MobiDB-lite"/>
    </source>
</evidence>
<dbReference type="STRING" id="1743168.A8O14_08805"/>
<dbReference type="InterPro" id="IPR018152">
    <property type="entry name" value="SOD_Cu/Zn_BS"/>
</dbReference>
<keyword evidence="4" id="KW-0732">Signal</keyword>
<keyword evidence="2" id="KW-0560">Oxidoreductase</keyword>
<dbReference type="Pfam" id="PF00080">
    <property type="entry name" value="Sod_Cu"/>
    <property type="match status" value="1"/>
</dbReference>
<keyword evidence="2" id="KW-0186">Copper</keyword>
<feature type="signal peptide" evidence="4">
    <location>
        <begin position="1"/>
        <end position="22"/>
    </location>
</feature>
<dbReference type="PROSITE" id="PS51257">
    <property type="entry name" value="PROKAR_LIPOPROTEIN"/>
    <property type="match status" value="1"/>
</dbReference>
<dbReference type="RefSeq" id="WP_068949174.1">
    <property type="nucleotide sequence ID" value="NZ_CP015922.1"/>
</dbReference>
<organism evidence="6 7">
    <name type="scientific">Polynucleobacter wuianus</name>
    <dbReference type="NCBI Taxonomy" id="1743168"/>
    <lineage>
        <taxon>Bacteria</taxon>
        <taxon>Pseudomonadati</taxon>
        <taxon>Pseudomonadota</taxon>
        <taxon>Betaproteobacteria</taxon>
        <taxon>Burkholderiales</taxon>
        <taxon>Burkholderiaceae</taxon>
        <taxon>Polynucleobacter</taxon>
    </lineage>
</organism>
<dbReference type="AlphaFoldDB" id="A0A191UGR5"/>
<dbReference type="OrthoDB" id="5431326at2"/>
<reference evidence="7" key="1">
    <citation type="submission" date="2016-05" db="EMBL/GenBank/DDBJ databases">
        <title>Polynucleobacter sp. QLW-P1FAT50C-4 genome.</title>
        <authorList>
            <person name="Hahn M.W."/>
        </authorList>
    </citation>
    <scope>NUCLEOTIDE SEQUENCE [LARGE SCALE GENOMIC DNA]</scope>
    <source>
        <strain evidence="7">QLW-P1FAT50C-4</strain>
    </source>
</reference>
<feature type="domain" description="Superoxide dismutase copper/zinc binding" evidence="5">
    <location>
        <begin position="47"/>
        <end position="176"/>
    </location>
</feature>
<feature type="chain" id="PRO_5008248160" description="Superoxide dismutase [Cu-Zn]" evidence="4">
    <location>
        <begin position="23"/>
        <end position="177"/>
    </location>
</feature>
<comment type="cofactor">
    <cofactor evidence="2">
        <name>Cu cation</name>
        <dbReference type="ChEBI" id="CHEBI:23378"/>
    </cofactor>
    <text evidence="2">Binds 1 copper ion per subunit.</text>
</comment>
<dbReference type="EMBL" id="CP015922">
    <property type="protein sequence ID" value="ANJ00168.1"/>
    <property type="molecule type" value="Genomic_DNA"/>
</dbReference>
<evidence type="ECO:0000256" key="1">
    <source>
        <dbReference type="ARBA" id="ARBA00010457"/>
    </source>
</evidence>
<evidence type="ECO:0000313" key="6">
    <source>
        <dbReference type="EMBL" id="ANJ00168.1"/>
    </source>
</evidence>
<accession>A0A191UGR5</accession>
<dbReference type="PANTHER" id="PTHR10003">
    <property type="entry name" value="SUPEROXIDE DISMUTASE CU-ZN -RELATED"/>
    <property type="match status" value="1"/>
</dbReference>
<evidence type="ECO:0000256" key="2">
    <source>
        <dbReference type="RuleBase" id="RU000393"/>
    </source>
</evidence>
<keyword evidence="2" id="KW-0862">Zinc</keyword>
<dbReference type="GO" id="GO:0005507">
    <property type="term" value="F:copper ion binding"/>
    <property type="evidence" value="ECO:0007669"/>
    <property type="project" value="InterPro"/>
</dbReference>
<comment type="similarity">
    <text evidence="1 2">Belongs to the Cu-Zn superoxide dismutase family.</text>
</comment>
<gene>
    <name evidence="6" type="ORF">A8O14_08805</name>
</gene>
<dbReference type="SUPFAM" id="SSF49329">
    <property type="entry name" value="Cu,Zn superoxide dismutase-like"/>
    <property type="match status" value="1"/>
</dbReference>
<evidence type="ECO:0000259" key="5">
    <source>
        <dbReference type="Pfam" id="PF00080"/>
    </source>
</evidence>
<comment type="function">
    <text evidence="2">Destroys radicals which are normally produced within the cells and which are toxic to biological systems.</text>
</comment>